<accession>A0A4U0UN37</accession>
<sequence>MSTYQVTHLETGEQVTRPGILLNPHLKPAGKERHGVDPSVEAYHAQLPQYGSTTLHSLPSVAHELGFAHVFLKDESTRFGLPSFKILGASWAVHRALCSRLDLDASTTTLERVKHALASRESTDVRLVTCTEGNWGRAVSRMAKYYAIPATIYVPGFMNEYTRSLIRAEGADVKVLDDGSYDDTIAAVQQDTKTHPEALMVMDTSWLGYIEIPGWVTEGYSTLMTEVDRQVSAQTNGASLPVLAVASVGVGSWAHSVVSHYHTSRPGHASNKIVTVESIAAACLKESLHCGDITPIRTGHTIMNGMNCGTASTIAWPVLRDGVYAAVTVNDQESHSCVQELQALDANAGPCGAATLAALRKVCNEEMIGVEERKGMCAVLFSTEGRREYDVPT</sequence>
<dbReference type="STRING" id="329885.A0A4U0UN37"/>
<name>A0A4U0UN37_9PEZI</name>
<dbReference type="Gene3D" id="3.40.50.1100">
    <property type="match status" value="2"/>
</dbReference>
<reference evidence="2 3" key="1">
    <citation type="submission" date="2017-03" db="EMBL/GenBank/DDBJ databases">
        <title>Genomes of endolithic fungi from Antarctica.</title>
        <authorList>
            <person name="Coleine C."/>
            <person name="Masonjones S."/>
            <person name="Stajich J.E."/>
        </authorList>
    </citation>
    <scope>NUCLEOTIDE SEQUENCE [LARGE SCALE GENOMIC DNA]</scope>
    <source>
        <strain evidence="2 3">CCFEE 5311</strain>
    </source>
</reference>
<proteinExistence type="predicted"/>
<dbReference type="SUPFAM" id="SSF53686">
    <property type="entry name" value="Tryptophan synthase beta subunit-like PLP-dependent enzymes"/>
    <property type="match status" value="1"/>
</dbReference>
<dbReference type="AlphaFoldDB" id="A0A4U0UN37"/>
<evidence type="ECO:0000313" key="2">
    <source>
        <dbReference type="EMBL" id="TKA37241.1"/>
    </source>
</evidence>
<organism evidence="2 3">
    <name type="scientific">Friedmanniomyces endolithicus</name>
    <dbReference type="NCBI Taxonomy" id="329885"/>
    <lineage>
        <taxon>Eukaryota</taxon>
        <taxon>Fungi</taxon>
        <taxon>Dikarya</taxon>
        <taxon>Ascomycota</taxon>
        <taxon>Pezizomycotina</taxon>
        <taxon>Dothideomycetes</taxon>
        <taxon>Dothideomycetidae</taxon>
        <taxon>Mycosphaerellales</taxon>
        <taxon>Teratosphaeriaceae</taxon>
        <taxon>Friedmanniomyces</taxon>
    </lineage>
</organism>
<dbReference type="Pfam" id="PF00291">
    <property type="entry name" value="PALP"/>
    <property type="match status" value="1"/>
</dbReference>
<gene>
    <name evidence="2" type="ORF">B0A54_11226</name>
</gene>
<comment type="caution">
    <text evidence="2">The sequence shown here is derived from an EMBL/GenBank/DDBJ whole genome shotgun (WGS) entry which is preliminary data.</text>
</comment>
<dbReference type="Proteomes" id="UP000310066">
    <property type="component" value="Unassembled WGS sequence"/>
</dbReference>
<feature type="domain" description="Tryptophan synthase beta chain-like PALP" evidence="1">
    <location>
        <begin position="49"/>
        <end position="362"/>
    </location>
</feature>
<protein>
    <recommendedName>
        <fullName evidence="1">Tryptophan synthase beta chain-like PALP domain-containing protein</fullName>
    </recommendedName>
</protein>
<dbReference type="PANTHER" id="PTHR42937:SF1">
    <property type="entry name" value="DIAMINOPROPIONATE AMMONIA-LYASE"/>
    <property type="match status" value="1"/>
</dbReference>
<dbReference type="InterPro" id="IPR001926">
    <property type="entry name" value="TrpB-like_PALP"/>
</dbReference>
<evidence type="ECO:0000313" key="3">
    <source>
        <dbReference type="Proteomes" id="UP000310066"/>
    </source>
</evidence>
<dbReference type="InterPro" id="IPR036052">
    <property type="entry name" value="TrpB-like_PALP_sf"/>
</dbReference>
<dbReference type="PANTHER" id="PTHR42937">
    <property type="match status" value="1"/>
</dbReference>
<evidence type="ECO:0000259" key="1">
    <source>
        <dbReference type="Pfam" id="PF00291"/>
    </source>
</evidence>
<dbReference type="OrthoDB" id="10059875at2759"/>
<dbReference type="EMBL" id="NAJP01000053">
    <property type="protein sequence ID" value="TKA37241.1"/>
    <property type="molecule type" value="Genomic_DNA"/>
</dbReference>